<comment type="caution">
    <text evidence="13">The sequence shown here is derived from an EMBL/GenBank/DDBJ whole genome shotgun (WGS) entry which is preliminary data.</text>
</comment>
<evidence type="ECO:0000313" key="14">
    <source>
        <dbReference type="Proteomes" id="UP001225596"/>
    </source>
</evidence>
<dbReference type="InterPro" id="IPR050083">
    <property type="entry name" value="HtpX_protease"/>
</dbReference>
<evidence type="ECO:0000259" key="12">
    <source>
        <dbReference type="Pfam" id="PF01435"/>
    </source>
</evidence>
<name>A0ABU1BMA1_9BURK</name>
<feature type="transmembrane region" description="Helical" evidence="11">
    <location>
        <begin position="17"/>
        <end position="40"/>
    </location>
</feature>
<keyword evidence="14" id="KW-1185">Reference proteome</keyword>
<keyword evidence="7" id="KW-0862">Zinc</keyword>
<keyword evidence="5" id="KW-0479">Metal-binding</keyword>
<keyword evidence="3" id="KW-0645">Protease</keyword>
<evidence type="ECO:0000256" key="2">
    <source>
        <dbReference type="ARBA" id="ARBA00022475"/>
    </source>
</evidence>
<proteinExistence type="predicted"/>
<keyword evidence="4 11" id="KW-0812">Transmembrane</keyword>
<evidence type="ECO:0000256" key="1">
    <source>
        <dbReference type="ARBA" id="ARBA00001947"/>
    </source>
</evidence>
<keyword evidence="9" id="KW-0482">Metalloprotease</keyword>
<evidence type="ECO:0000256" key="3">
    <source>
        <dbReference type="ARBA" id="ARBA00022670"/>
    </source>
</evidence>
<feature type="transmembrane region" description="Helical" evidence="11">
    <location>
        <begin position="222"/>
        <end position="245"/>
    </location>
</feature>
<dbReference type="EMBL" id="JAUYVH010000001">
    <property type="protein sequence ID" value="MDQ9169191.1"/>
    <property type="molecule type" value="Genomic_DNA"/>
</dbReference>
<evidence type="ECO:0000256" key="8">
    <source>
        <dbReference type="ARBA" id="ARBA00022989"/>
    </source>
</evidence>
<feature type="transmembrane region" description="Helical" evidence="11">
    <location>
        <begin position="60"/>
        <end position="82"/>
    </location>
</feature>
<evidence type="ECO:0000256" key="4">
    <source>
        <dbReference type="ARBA" id="ARBA00022692"/>
    </source>
</evidence>
<evidence type="ECO:0000256" key="7">
    <source>
        <dbReference type="ARBA" id="ARBA00022833"/>
    </source>
</evidence>
<accession>A0ABU1BMA1</accession>
<evidence type="ECO:0000313" key="13">
    <source>
        <dbReference type="EMBL" id="MDQ9169191.1"/>
    </source>
</evidence>
<protein>
    <submittedName>
        <fullName evidence="13">M48 family metallopeptidase</fullName>
    </submittedName>
</protein>
<reference evidence="13 14" key="1">
    <citation type="submission" date="2023-08" db="EMBL/GenBank/DDBJ databases">
        <title>Oxalobacteraceae gen .nov., isolated from river sludge outside the plant.</title>
        <authorList>
            <person name="Zhao S.Y."/>
        </authorList>
    </citation>
    <scope>NUCLEOTIDE SEQUENCE [LARGE SCALE GENOMIC DNA]</scope>
    <source>
        <strain evidence="13 14">R-40</strain>
    </source>
</reference>
<evidence type="ECO:0000256" key="10">
    <source>
        <dbReference type="ARBA" id="ARBA00023136"/>
    </source>
</evidence>
<dbReference type="Pfam" id="PF01435">
    <property type="entry name" value="Peptidase_M48"/>
    <property type="match status" value="1"/>
</dbReference>
<evidence type="ECO:0000256" key="11">
    <source>
        <dbReference type="SAM" id="Phobius"/>
    </source>
</evidence>
<dbReference type="CDD" id="cd07340">
    <property type="entry name" value="M48B_Htpx_like"/>
    <property type="match status" value="1"/>
</dbReference>
<gene>
    <name evidence="13" type="ORF">Q8A64_02075</name>
</gene>
<keyword evidence="2" id="KW-1003">Cell membrane</keyword>
<keyword evidence="10 11" id="KW-0472">Membrane</keyword>
<dbReference type="RefSeq" id="WP_338435035.1">
    <property type="nucleotide sequence ID" value="NZ_JAUYVH010000001.1"/>
</dbReference>
<dbReference type="Proteomes" id="UP001225596">
    <property type="component" value="Unassembled WGS sequence"/>
</dbReference>
<organism evidence="13 14">
    <name type="scientific">Keguizhuia sedimenti</name>
    <dbReference type="NCBI Taxonomy" id="3064264"/>
    <lineage>
        <taxon>Bacteria</taxon>
        <taxon>Pseudomonadati</taxon>
        <taxon>Pseudomonadota</taxon>
        <taxon>Betaproteobacteria</taxon>
        <taxon>Burkholderiales</taxon>
        <taxon>Oxalobacteraceae</taxon>
        <taxon>Keguizhuia</taxon>
    </lineage>
</organism>
<evidence type="ECO:0000256" key="5">
    <source>
        <dbReference type="ARBA" id="ARBA00022723"/>
    </source>
</evidence>
<evidence type="ECO:0000256" key="6">
    <source>
        <dbReference type="ARBA" id="ARBA00022801"/>
    </source>
</evidence>
<keyword evidence="8 11" id="KW-1133">Transmembrane helix</keyword>
<evidence type="ECO:0000256" key="9">
    <source>
        <dbReference type="ARBA" id="ARBA00023049"/>
    </source>
</evidence>
<feature type="domain" description="Peptidase M48" evidence="12">
    <location>
        <begin position="106"/>
        <end position="335"/>
    </location>
</feature>
<dbReference type="PANTHER" id="PTHR43221:SF2">
    <property type="entry name" value="PROTEASE HTPX HOMOLOG"/>
    <property type="match status" value="1"/>
</dbReference>
<sequence length="661" mass="71317">MDFFAQQDHARKQTRHLVLLMVLAVIAIVVLVNVIAAFSWRWLQNGFGAVSYSSYPNGFFLTNTLITAGLIVGGTLVELFNLREGGDAVARMAGGRLLSSATYDVKERRLQNVAAEMALASGIACPKLYVLDKEESINAFAAGYNPNEAVIAVTRGTLDRLNRDELQGVIAHEFSHVLNGDMRLNVRLIGVLFGLQMISGFGRHLIDGAVKSSGMRSADRNFFVRLFFVMLGIALYVTGYAGVIFGRMIKAAVSRQREFLADASAVQFTRNRDGLGGALRKIGGLSQEMGLGSRIHHPNAEQLSHLFIGSPLPRLLNGWFATHPPIAERLRRLYGRNMELLDAPVLQEAAAEPARLPDIPFQSGSFGAWSESGPNASPAQTGLPALPVTPDKPLPGAGMPLPVELANALHDPSAAGAVALALLVQRSKNADPQRLLETCVPNQAAFVMHIVNVLAAIPSAAHLSVLDLAMPVLKQLPPSERGALLKTVEDVINHDGQVSWHEFVLQTILVRRLGPLAGRAVPFKFATVAQIRKECTLLLSLLARLSFSGLPVPSELDMQKKFMQAATFLPRLELSSADLHAASAITLTGIRRALEQANCLMPLAKPALVKALCKISETEGMVPPACVDTLRAVCSAIDAPLPPTVPIFQIADSDRPHMEFA</sequence>
<dbReference type="PANTHER" id="PTHR43221">
    <property type="entry name" value="PROTEASE HTPX"/>
    <property type="match status" value="1"/>
</dbReference>
<comment type="cofactor">
    <cofactor evidence="1">
        <name>Zn(2+)</name>
        <dbReference type="ChEBI" id="CHEBI:29105"/>
    </cofactor>
</comment>
<keyword evidence="6" id="KW-0378">Hydrolase</keyword>
<dbReference type="InterPro" id="IPR001915">
    <property type="entry name" value="Peptidase_M48"/>
</dbReference>
<dbReference type="Gene3D" id="3.30.2010.10">
    <property type="entry name" value="Metalloproteases ('zincins'), catalytic domain"/>
    <property type="match status" value="1"/>
</dbReference>